<feature type="compositionally biased region" description="Polar residues" evidence="1">
    <location>
        <begin position="1"/>
        <end position="11"/>
    </location>
</feature>
<protein>
    <submittedName>
        <fullName evidence="3">Uncharacterized protein</fullName>
    </submittedName>
</protein>
<feature type="compositionally biased region" description="Polar residues" evidence="1">
    <location>
        <begin position="624"/>
        <end position="636"/>
    </location>
</feature>
<feature type="transmembrane region" description="Helical" evidence="2">
    <location>
        <begin position="1083"/>
        <end position="1101"/>
    </location>
</feature>
<evidence type="ECO:0000256" key="2">
    <source>
        <dbReference type="SAM" id="Phobius"/>
    </source>
</evidence>
<dbReference type="OrthoDB" id="3230534at2759"/>
<feature type="compositionally biased region" description="Low complexity" evidence="1">
    <location>
        <begin position="456"/>
        <end position="472"/>
    </location>
</feature>
<feature type="region of interest" description="Disordered" evidence="1">
    <location>
        <begin position="1"/>
        <end position="163"/>
    </location>
</feature>
<feature type="compositionally biased region" description="Acidic residues" evidence="1">
    <location>
        <begin position="684"/>
        <end position="698"/>
    </location>
</feature>
<feature type="compositionally biased region" description="Basic and acidic residues" evidence="1">
    <location>
        <begin position="398"/>
        <end position="418"/>
    </location>
</feature>
<dbReference type="RefSeq" id="XP_037225284.1">
    <property type="nucleotide sequence ID" value="XM_037357374.1"/>
</dbReference>
<evidence type="ECO:0000313" key="4">
    <source>
        <dbReference type="Proteomes" id="UP000636479"/>
    </source>
</evidence>
<evidence type="ECO:0000256" key="1">
    <source>
        <dbReference type="SAM" id="MobiDB-lite"/>
    </source>
</evidence>
<accession>A0A8H6TD64</accession>
<feature type="compositionally biased region" description="Polar residues" evidence="1">
    <location>
        <begin position="147"/>
        <end position="162"/>
    </location>
</feature>
<sequence>MEGSSAAQTASLPRLRLSRQPFVPVAGHSDTDEDAGPSRHPQQQQDLDDTQPTPRINNIHATEPADRLRALLALTKSPRPPSPSDVESDFEPPRFSPRESLKDMFSRVLADTPTKRVRRGSTSEVEEGPSSGKPKGKRKSLSDEEASFSQHTAETTSSQAATYDTLRAKLDNSHTPLKHQPVPSAFYDTSNADVSAETAGSHFMEGTQPMATSTPPHSLEISQNSKFQATNLMDNDSEMDHFIKDLDSYEGDSGPNSRPSMWPSSVNEVITSQPLQSHSLLPADDRLAQDRLLLIGSHSMVPLLSLVPGPSLVTKVSPLPRFFVDSTDWIEVHDSPDHLHDLERKWNQHHLKPTDKNHSPMVAVNGHVRARTRSSSSLHSLDSGGSSSRGTSTTSQSDYKERMMDFEKEKAHEREQGWNKRYSLHASSTSSLLPPVERTRKLSHPSRPGSSLSLHSPSRGASPASAATSPTTSDEEERVHHEIDHERERNWNAPKPKWGKHERIQHAHHRSPSPLPASPVASTSRPERSRVDSLTRRATPKGESLTVARVSPVPTSTSTLRHVRSKSSILSPTQQRPLSYPARPNSPLPPLQTPSKFAGQSVTQLTSPEPEPSRSRLRSSPSPVISTRPANSANRHSMSHIPVLSRSPMKPIGKAPANGLNRPVAEFPPHTVTPSIVEPPMQSDMEDPPDAATPEDDGTPVAAPVILPKHSPSPSPPRRIATPEEDVQLQKALSIPPPPSPPPSPPHAEPQIAEPPTMLSLLSTPPRRPSFHNSKLDFKTPSPPHDLPELPEPSSSDEDTETERQALTPLRFSEMTMKTPKPPGGWYTPAKADSESDSQYEGGLATPGPSLSRASAFPAVTPHAPGGWINTPMRKSVLQVRFDEKPSELELSATEESVNGHSEEVSDIGLATPVEEKDHFNERPPETPPPVSPAKSPRRSPTIHFVDAFGRSTKPSPKQSRKSKNSLKNRKNSVRYLDAMGQETKTEIKEEVMVAPLDKSNALNFVRNGVSDLASGLDDMDLSADMSELDKERILELNNESRAARAARNDLEEAYRRQSAQLRASMLRSKLAIETVRSPSPRIWLWSILIMSQALFIFLLYRYQTRKVHELYLTTYYDPLYPDLHHIYGNKYDLFAIPRTVTSIRTLSNTFWQEGLWAVMGNLFDTGGMILSQWQRDAWRRWGAQDIPWPPT</sequence>
<dbReference type="EMBL" id="JACAZF010000001">
    <property type="protein sequence ID" value="KAF7315261.1"/>
    <property type="molecule type" value="Genomic_DNA"/>
</dbReference>
<dbReference type="AlphaFoldDB" id="A0A8H6TD64"/>
<feature type="compositionally biased region" description="Low complexity" evidence="1">
    <location>
        <begin position="41"/>
        <end position="54"/>
    </location>
</feature>
<feature type="compositionally biased region" description="Polar residues" evidence="1">
    <location>
        <begin position="593"/>
        <end position="606"/>
    </location>
</feature>
<feature type="compositionally biased region" description="Low complexity" evidence="1">
    <location>
        <begin position="373"/>
        <end position="397"/>
    </location>
</feature>
<feature type="compositionally biased region" description="Basic and acidic residues" evidence="1">
    <location>
        <begin position="525"/>
        <end position="535"/>
    </location>
</feature>
<feature type="compositionally biased region" description="Basic and acidic residues" evidence="1">
    <location>
        <begin position="914"/>
        <end position="925"/>
    </location>
</feature>
<evidence type="ECO:0000313" key="3">
    <source>
        <dbReference type="EMBL" id="KAF7315261.1"/>
    </source>
</evidence>
<organism evidence="3 4">
    <name type="scientific">Mycena indigotica</name>
    <dbReference type="NCBI Taxonomy" id="2126181"/>
    <lineage>
        <taxon>Eukaryota</taxon>
        <taxon>Fungi</taxon>
        <taxon>Dikarya</taxon>
        <taxon>Basidiomycota</taxon>
        <taxon>Agaricomycotina</taxon>
        <taxon>Agaricomycetes</taxon>
        <taxon>Agaricomycetidae</taxon>
        <taxon>Agaricales</taxon>
        <taxon>Marasmiineae</taxon>
        <taxon>Mycenaceae</taxon>
        <taxon>Mycena</taxon>
    </lineage>
</organism>
<feature type="region of interest" description="Disordered" evidence="1">
    <location>
        <begin position="887"/>
        <end position="977"/>
    </location>
</feature>
<dbReference type="Proteomes" id="UP000636479">
    <property type="component" value="Unassembled WGS sequence"/>
</dbReference>
<reference evidence="3" key="1">
    <citation type="submission" date="2020-05" db="EMBL/GenBank/DDBJ databases">
        <title>Mycena genomes resolve the evolution of fungal bioluminescence.</title>
        <authorList>
            <person name="Tsai I.J."/>
        </authorList>
    </citation>
    <scope>NUCLEOTIDE SEQUENCE</scope>
    <source>
        <strain evidence="3">171206Taipei</strain>
    </source>
</reference>
<feature type="region of interest" description="Disordered" evidence="1">
    <location>
        <begin position="370"/>
        <end position="858"/>
    </location>
</feature>
<keyword evidence="2" id="KW-0472">Membrane</keyword>
<feature type="compositionally biased region" description="Low complexity" evidence="1">
    <location>
        <begin position="755"/>
        <end position="765"/>
    </location>
</feature>
<dbReference type="GeneID" id="59339890"/>
<keyword evidence="2" id="KW-0812">Transmembrane</keyword>
<feature type="compositionally biased region" description="Basic residues" evidence="1">
    <location>
        <begin position="959"/>
        <end position="973"/>
    </location>
</feature>
<keyword evidence="4" id="KW-1185">Reference proteome</keyword>
<feature type="compositionally biased region" description="Basic and acidic residues" evidence="1">
    <location>
        <begin position="477"/>
        <end position="490"/>
    </location>
</feature>
<feature type="compositionally biased region" description="Polar residues" evidence="1">
    <location>
        <begin position="553"/>
        <end position="577"/>
    </location>
</feature>
<feature type="compositionally biased region" description="Pro residues" evidence="1">
    <location>
        <begin position="735"/>
        <end position="748"/>
    </location>
</feature>
<comment type="caution">
    <text evidence="3">The sequence shown here is derived from an EMBL/GenBank/DDBJ whole genome shotgun (WGS) entry which is preliminary data.</text>
</comment>
<proteinExistence type="predicted"/>
<name>A0A8H6TD64_9AGAR</name>
<feature type="compositionally biased region" description="Basic and acidic residues" evidence="1">
    <location>
        <begin position="96"/>
        <end position="105"/>
    </location>
</feature>
<gene>
    <name evidence="3" type="ORF">MIND_00040500</name>
</gene>
<keyword evidence="2" id="KW-1133">Transmembrane helix</keyword>